<organism evidence="1">
    <name type="scientific">uncultured Caudovirales phage</name>
    <dbReference type="NCBI Taxonomy" id="2100421"/>
    <lineage>
        <taxon>Viruses</taxon>
        <taxon>Duplodnaviria</taxon>
        <taxon>Heunggongvirae</taxon>
        <taxon>Uroviricota</taxon>
        <taxon>Caudoviricetes</taxon>
        <taxon>Peduoviridae</taxon>
        <taxon>Maltschvirus</taxon>
        <taxon>Maltschvirus maltsch</taxon>
    </lineage>
</organism>
<proteinExistence type="predicted"/>
<accession>A0A6J5LFL5</accession>
<dbReference type="GO" id="GO:0005198">
    <property type="term" value="F:structural molecule activity"/>
    <property type="evidence" value="ECO:0007669"/>
    <property type="project" value="InterPro"/>
</dbReference>
<name>A0A6J5LFL5_9CAUD</name>
<sequence length="181" mass="20244">MAFNVSSFRSNMIGDGARPNLFEVSLNFPIFTDNAVAASQQSTFMAKTAQLPGSTIGVVPIYYFGREVKFAGNRSFADWTVQIINDESFLIRRAIEQWMNSINAHSGNIRSPLAATPSEYSVDAKVRQYGKAGNTLKQYNFVGMFPVDLAPIDLDWGQNDSIEEYSVTFAYQYWTSDTTDN</sequence>
<dbReference type="EMBL" id="LR796270">
    <property type="protein sequence ID" value="CAB4133468.1"/>
    <property type="molecule type" value="Genomic_DNA"/>
</dbReference>
<dbReference type="InterPro" id="IPR010667">
    <property type="entry name" value="Phage_T4_Gp19"/>
</dbReference>
<evidence type="ECO:0000313" key="1">
    <source>
        <dbReference type="EMBL" id="CAB4133468.1"/>
    </source>
</evidence>
<dbReference type="Pfam" id="PF06841">
    <property type="entry name" value="Phage_T4_gp19"/>
    <property type="match status" value="1"/>
</dbReference>
<reference evidence="1" key="1">
    <citation type="submission" date="2020-04" db="EMBL/GenBank/DDBJ databases">
        <authorList>
            <person name="Chiriac C."/>
            <person name="Salcher M."/>
            <person name="Ghai R."/>
            <person name="Kavagutti S V."/>
        </authorList>
    </citation>
    <scope>NUCLEOTIDE SEQUENCE</scope>
</reference>
<gene>
    <name evidence="1" type="ORF">UFOVP250_196</name>
</gene>
<protein>
    <submittedName>
        <fullName evidence="1">Tail tube protein</fullName>
    </submittedName>
</protein>